<comment type="caution">
    <text evidence="3">The sequence shown here is derived from an EMBL/GenBank/DDBJ whole genome shotgun (WGS) entry which is preliminary data.</text>
</comment>
<dbReference type="Pfam" id="PF13568">
    <property type="entry name" value="OMP_b-brl_2"/>
    <property type="match status" value="1"/>
</dbReference>
<dbReference type="HOGENOM" id="CLU_082049_2_0_10"/>
<dbReference type="GeneID" id="93536804"/>
<feature type="chain" id="PRO_5003205362" description="Outer membrane protein beta-barrel domain-containing protein" evidence="1">
    <location>
        <begin position="24"/>
        <end position="254"/>
    </location>
</feature>
<organism evidence="3 4">
    <name type="scientific">Segatella buccae ATCC 33574</name>
    <dbReference type="NCBI Taxonomy" id="873513"/>
    <lineage>
        <taxon>Bacteria</taxon>
        <taxon>Pseudomonadati</taxon>
        <taxon>Bacteroidota</taxon>
        <taxon>Bacteroidia</taxon>
        <taxon>Bacteroidales</taxon>
        <taxon>Prevotellaceae</taxon>
        <taxon>Segatella</taxon>
    </lineage>
</organism>
<name>E6K924_9BACT</name>
<proteinExistence type="predicted"/>
<evidence type="ECO:0000256" key="1">
    <source>
        <dbReference type="SAM" id="SignalP"/>
    </source>
</evidence>
<sequence>MRIHKKVSAIMAIYLLTSASAHSQIGEHRNDFAVGVNGGYVLSNVGFDPSVSQGYHGGITGGLSFRYVCEKYFKTICAIQAEVNYASLGWKEDIKTVNNEPVINEETGLAEEYSRTINYVQVPMFAHLAWGRESKGANFFVNLGPQFGYYLSESTTTNFELSKRNQSLTTGRSNTVVAQDTMSVEKKFDYGIAVGLGVEYSVPKIGHFQVEARYYYGLGNIYGSSKRDFFGKSNFGNIVIKASYLFDLVRTRKK</sequence>
<keyword evidence="1" id="KW-0732">Signal</keyword>
<dbReference type="InterPro" id="IPR011250">
    <property type="entry name" value="OMP/PagP_B-barrel"/>
</dbReference>
<accession>E6K924</accession>
<dbReference type="AlphaFoldDB" id="E6K924"/>
<dbReference type="Proteomes" id="UP000003112">
    <property type="component" value="Unassembled WGS sequence"/>
</dbReference>
<dbReference type="InterPro" id="IPR025665">
    <property type="entry name" value="Beta-barrel_OMP_2"/>
</dbReference>
<protein>
    <recommendedName>
        <fullName evidence="2">Outer membrane protein beta-barrel domain-containing protein</fullName>
    </recommendedName>
</protein>
<keyword evidence="4" id="KW-1185">Reference proteome</keyword>
<feature type="domain" description="Outer membrane protein beta-barrel" evidence="2">
    <location>
        <begin position="23"/>
        <end position="222"/>
    </location>
</feature>
<gene>
    <name evidence="3" type="ORF">HMPREF6485_2088</name>
</gene>
<dbReference type="RefSeq" id="WP_004346194.1">
    <property type="nucleotide sequence ID" value="NZ_GL586311.1"/>
</dbReference>
<dbReference type="SUPFAM" id="SSF56925">
    <property type="entry name" value="OMPA-like"/>
    <property type="match status" value="1"/>
</dbReference>
<dbReference type="EMBL" id="AEPD01000032">
    <property type="protein sequence ID" value="EFU29978.1"/>
    <property type="molecule type" value="Genomic_DNA"/>
</dbReference>
<dbReference type="eggNOG" id="COG3637">
    <property type="taxonomic scope" value="Bacteria"/>
</dbReference>
<evidence type="ECO:0000313" key="4">
    <source>
        <dbReference type="Proteomes" id="UP000003112"/>
    </source>
</evidence>
<evidence type="ECO:0000313" key="3">
    <source>
        <dbReference type="EMBL" id="EFU29978.1"/>
    </source>
</evidence>
<evidence type="ECO:0000259" key="2">
    <source>
        <dbReference type="Pfam" id="PF13568"/>
    </source>
</evidence>
<feature type="signal peptide" evidence="1">
    <location>
        <begin position="1"/>
        <end position="23"/>
    </location>
</feature>
<reference evidence="3 4" key="1">
    <citation type="submission" date="2010-10" db="EMBL/GenBank/DDBJ databases">
        <authorList>
            <person name="Muzny D."/>
            <person name="Qin X."/>
            <person name="Deng J."/>
            <person name="Jiang H."/>
            <person name="Liu Y."/>
            <person name="Qu J."/>
            <person name="Song X.-Z."/>
            <person name="Zhang L."/>
            <person name="Thornton R."/>
            <person name="Coyle M."/>
            <person name="Francisco L."/>
            <person name="Jackson L."/>
            <person name="Javaid M."/>
            <person name="Korchina V."/>
            <person name="Kovar C."/>
            <person name="Mata R."/>
            <person name="Mathew T."/>
            <person name="Ngo R."/>
            <person name="Nguyen L."/>
            <person name="Nguyen N."/>
            <person name="Okwuonu G."/>
            <person name="Ongeri F."/>
            <person name="Pham C."/>
            <person name="Simmons D."/>
            <person name="Wilczek-Boney K."/>
            <person name="Hale W."/>
            <person name="Jakkamsetti A."/>
            <person name="Pham P."/>
            <person name="Ruth R."/>
            <person name="San Lucas F."/>
            <person name="Warren J."/>
            <person name="Zhang J."/>
            <person name="Zhao Z."/>
            <person name="Zhou C."/>
            <person name="Zhu D."/>
            <person name="Lee S."/>
            <person name="Bess C."/>
            <person name="Blankenburg K."/>
            <person name="Forbes L."/>
            <person name="Fu Q."/>
            <person name="Gubbala S."/>
            <person name="Hirani K."/>
            <person name="Jayaseelan J.C."/>
            <person name="Lara F."/>
            <person name="Munidasa M."/>
            <person name="Palculict T."/>
            <person name="Patil S."/>
            <person name="Pu L.-L."/>
            <person name="Saada N."/>
            <person name="Tang L."/>
            <person name="Weissenberger G."/>
            <person name="Zhu Y."/>
            <person name="Hemphill L."/>
            <person name="Shang Y."/>
            <person name="Youmans B."/>
            <person name="Ayvaz T."/>
            <person name="Ross M."/>
            <person name="Santibanez J."/>
            <person name="Aqrawi P."/>
            <person name="Gross S."/>
            <person name="Joshi V."/>
            <person name="Fowler G."/>
            <person name="Nazareth L."/>
            <person name="Reid J."/>
            <person name="Worley K."/>
            <person name="Petrosino J."/>
            <person name="Highlander S."/>
            <person name="Gibbs R."/>
        </authorList>
    </citation>
    <scope>NUCLEOTIDE SEQUENCE [LARGE SCALE GENOMIC DNA]</scope>
    <source>
        <strain evidence="3 4">ATCC 33574</strain>
    </source>
</reference>
<dbReference type="STRING" id="873513.HMPREF6485_2088"/>